<dbReference type="Pfam" id="PF07992">
    <property type="entry name" value="Pyr_redox_2"/>
    <property type="match status" value="1"/>
</dbReference>
<evidence type="ECO:0000256" key="2">
    <source>
        <dbReference type="ARBA" id="ARBA00007532"/>
    </source>
</evidence>
<dbReference type="GO" id="GO:0005737">
    <property type="term" value="C:cytoplasm"/>
    <property type="evidence" value="ECO:0007669"/>
    <property type="project" value="UniProtKB-SubCell"/>
</dbReference>
<evidence type="ECO:0000256" key="1">
    <source>
        <dbReference type="ARBA" id="ARBA00004496"/>
    </source>
</evidence>
<dbReference type="PIRSF" id="PIRSF000350">
    <property type="entry name" value="Mercury_reductase_MerA"/>
    <property type="match status" value="1"/>
</dbReference>
<dbReference type="EMBL" id="FR872582">
    <property type="protein sequence ID" value="CCB88076.1"/>
    <property type="molecule type" value="Genomic_DNA"/>
</dbReference>
<feature type="binding site" evidence="15">
    <location>
        <begin position="143"/>
        <end position="145"/>
    </location>
    <ligand>
        <name>FAD</name>
        <dbReference type="ChEBI" id="CHEBI:57692"/>
    </ligand>
</feature>
<evidence type="ECO:0000256" key="10">
    <source>
        <dbReference type="ARBA" id="ARBA00023157"/>
    </source>
</evidence>
<keyword evidence="9 15" id="KW-0520">NAD</keyword>
<dbReference type="InterPro" id="IPR016156">
    <property type="entry name" value="FAD/NAD-linked_Rdtase_dimer_sf"/>
</dbReference>
<dbReference type="FunFam" id="3.30.390.30:FF:000001">
    <property type="entry name" value="Dihydrolipoyl dehydrogenase"/>
    <property type="match status" value="1"/>
</dbReference>
<dbReference type="EC" id="1.8.1.4" evidence="3 17"/>
<dbReference type="AlphaFoldDB" id="F8L5T4"/>
<evidence type="ECO:0000256" key="4">
    <source>
        <dbReference type="ARBA" id="ARBA00016961"/>
    </source>
</evidence>
<dbReference type="STRING" id="331113.SNE_A01990"/>
<dbReference type="InterPro" id="IPR036188">
    <property type="entry name" value="FAD/NAD-bd_sf"/>
</dbReference>
<comment type="similarity">
    <text evidence="2 17">Belongs to the class-I pyridine nucleotide-disulfide oxidoreductase family.</text>
</comment>
<gene>
    <name evidence="20" type="primary">lpdA</name>
    <name evidence="20" type="ordered locus">SNE_A01990</name>
</gene>
<dbReference type="Pfam" id="PF02852">
    <property type="entry name" value="Pyr_redox_dim"/>
    <property type="match status" value="1"/>
</dbReference>
<sequence>MAEKQKFDIAVIGAGPGGYVAAIKAAQMGRKVALIEKQYLGGTCLNVGCIPSKALLSNAQTLQTIKHAKDFGIEVGKVSFDYSKMKKRKDQVVEKIRSSLGGLIKSNGITIFNGHAEFTAPNELKVRGEDNVMIQAEKIIIATGSEPVDIPAFPCDHKLIRNSTSILELTELPKSIAIIGGGYIGCEFASLFVELGVKVTIIEALSSIVELQGKVISEHLTKAFKTQGIDIKTNTAVEKIDKKKDGVVIHLKGGDTLESDMAVVSVGRRLNSEGLGLEKAGVAVGPRGAIEVNDKLETSAAGIYAIGDITAIAMLAHVASHQGLVAAANACGQEARMHYRAIPAVIFTSPEIATVGLTAEKALEEGYQISVGTYPFQALGKSIATNAVEGFAQVISDKKTGEILGAQVVGHEASVLIAEMALAINNELTLDCVIDTIHAHPTVPEAWLEAALLANETPIHFPPKITKR</sequence>
<feature type="binding site" evidence="15">
    <location>
        <begin position="314"/>
        <end position="317"/>
    </location>
    <ligand>
        <name>FAD</name>
        <dbReference type="ChEBI" id="CHEBI:57692"/>
    </ligand>
</feature>
<accession>F8L5T4</accession>
<comment type="catalytic activity">
    <reaction evidence="12 17">
        <text>N(6)-[(R)-dihydrolipoyl]-L-lysyl-[protein] + NAD(+) = N(6)-[(R)-lipoyl]-L-lysyl-[protein] + NADH + H(+)</text>
        <dbReference type="Rhea" id="RHEA:15045"/>
        <dbReference type="Rhea" id="RHEA-COMP:10474"/>
        <dbReference type="Rhea" id="RHEA-COMP:10475"/>
        <dbReference type="ChEBI" id="CHEBI:15378"/>
        <dbReference type="ChEBI" id="CHEBI:57540"/>
        <dbReference type="ChEBI" id="CHEBI:57945"/>
        <dbReference type="ChEBI" id="CHEBI:83099"/>
        <dbReference type="ChEBI" id="CHEBI:83100"/>
        <dbReference type="EC" id="1.8.1.4"/>
    </reaction>
</comment>
<dbReference type="InterPro" id="IPR012999">
    <property type="entry name" value="Pyr_OxRdtase_I_AS"/>
</dbReference>
<feature type="domain" description="Pyridine nucleotide-disulphide oxidoreductase dimerisation" evidence="18">
    <location>
        <begin position="342"/>
        <end position="450"/>
    </location>
</feature>
<dbReference type="KEGG" id="sng:SNE_A01990"/>
<keyword evidence="6 17" id="KW-0285">Flavoprotein</keyword>
<dbReference type="RefSeq" id="WP_013942543.1">
    <property type="nucleotide sequence ID" value="NC_015713.1"/>
</dbReference>
<feature type="binding site" evidence="15">
    <location>
        <begin position="180"/>
        <end position="187"/>
    </location>
    <ligand>
        <name>NAD(+)</name>
        <dbReference type="ChEBI" id="CHEBI:57540"/>
    </ligand>
</feature>
<feature type="active site" description="Proton acceptor" evidence="14">
    <location>
        <position position="440"/>
    </location>
</feature>
<evidence type="ECO:0000256" key="13">
    <source>
        <dbReference type="ARBA" id="ARBA00056335"/>
    </source>
</evidence>
<comment type="subcellular location">
    <subcellularLocation>
        <location evidence="1">Cytoplasm</location>
    </subcellularLocation>
</comment>
<evidence type="ECO:0000259" key="18">
    <source>
        <dbReference type="Pfam" id="PF02852"/>
    </source>
</evidence>
<dbReference type="GO" id="GO:0006103">
    <property type="term" value="P:2-oxoglutarate metabolic process"/>
    <property type="evidence" value="ECO:0007669"/>
    <property type="project" value="TreeGrafter"/>
</dbReference>
<evidence type="ECO:0000256" key="12">
    <source>
        <dbReference type="ARBA" id="ARBA00049187"/>
    </source>
</evidence>
<evidence type="ECO:0000256" key="6">
    <source>
        <dbReference type="ARBA" id="ARBA00022630"/>
    </source>
</evidence>
<feature type="binding site" evidence="15">
    <location>
        <position position="308"/>
    </location>
    <ligand>
        <name>FAD</name>
        <dbReference type="ChEBI" id="CHEBI:57692"/>
    </ligand>
</feature>
<reference evidence="20 21" key="1">
    <citation type="journal article" date="2011" name="Mol. Biol. Evol.">
        <title>Unity in variety--the pan-genome of the Chlamydiae.</title>
        <authorList>
            <person name="Collingro A."/>
            <person name="Tischler P."/>
            <person name="Weinmaier T."/>
            <person name="Penz T."/>
            <person name="Heinz E."/>
            <person name="Brunham R.C."/>
            <person name="Read T.D."/>
            <person name="Bavoil P.M."/>
            <person name="Sachse K."/>
            <person name="Kahane S."/>
            <person name="Friedman M.G."/>
            <person name="Rattei T."/>
            <person name="Myers G.S."/>
            <person name="Horn M."/>
        </authorList>
    </citation>
    <scope>NUCLEOTIDE SEQUENCE [LARGE SCALE GENOMIC DNA]</scope>
    <source>
        <strain evidence="21">ATCC VR-1471 / Z</strain>
    </source>
</reference>
<dbReference type="PRINTS" id="PR00368">
    <property type="entry name" value="FADPNR"/>
</dbReference>
<dbReference type="InterPro" id="IPR004099">
    <property type="entry name" value="Pyr_nucl-diS_OxRdtase_dimer"/>
</dbReference>
<comment type="miscellaneous">
    <text evidence="17">The active site is a redox-active disulfide bond.</text>
</comment>
<evidence type="ECO:0000313" key="20">
    <source>
        <dbReference type="EMBL" id="CCB88076.1"/>
    </source>
</evidence>
<keyword evidence="8 17" id="KW-0560">Oxidoreductase</keyword>
<dbReference type="PANTHER" id="PTHR22912:SF217">
    <property type="entry name" value="DIHYDROLIPOYL DEHYDROGENASE"/>
    <property type="match status" value="1"/>
</dbReference>
<proteinExistence type="inferred from homology"/>
<evidence type="ECO:0000256" key="17">
    <source>
        <dbReference type="RuleBase" id="RU003692"/>
    </source>
</evidence>
<comment type="cofactor">
    <cofactor evidence="15 17">
        <name>FAD</name>
        <dbReference type="ChEBI" id="CHEBI:57692"/>
    </cofactor>
    <text evidence="15 17">Binds 1 FAD per subunit.</text>
</comment>
<dbReference type="OrthoDB" id="9807946at2"/>
<dbReference type="Proteomes" id="UP000000496">
    <property type="component" value="Chromosome gsn.131"/>
</dbReference>
<evidence type="ECO:0000256" key="14">
    <source>
        <dbReference type="PIRSR" id="PIRSR000350-2"/>
    </source>
</evidence>
<evidence type="ECO:0000256" key="11">
    <source>
        <dbReference type="ARBA" id="ARBA00023284"/>
    </source>
</evidence>
<evidence type="ECO:0000256" key="3">
    <source>
        <dbReference type="ARBA" id="ARBA00012608"/>
    </source>
</evidence>
<protein>
    <recommendedName>
        <fullName evidence="4 17">Dihydrolipoyl dehydrogenase</fullName>
        <ecNumber evidence="3 17">1.8.1.4</ecNumber>
    </recommendedName>
</protein>
<evidence type="ECO:0000313" key="21">
    <source>
        <dbReference type="Proteomes" id="UP000000496"/>
    </source>
</evidence>
<feature type="domain" description="FAD/NAD(P)-binding" evidence="19">
    <location>
        <begin position="7"/>
        <end position="323"/>
    </location>
</feature>
<evidence type="ECO:0000256" key="15">
    <source>
        <dbReference type="PIRSR" id="PIRSR000350-3"/>
    </source>
</evidence>
<dbReference type="Gene3D" id="3.50.50.60">
    <property type="entry name" value="FAD/NAD(P)-binding domain"/>
    <property type="match status" value="2"/>
</dbReference>
<feature type="binding site" evidence="15">
    <location>
        <position position="53"/>
    </location>
    <ligand>
        <name>FAD</name>
        <dbReference type="ChEBI" id="CHEBI:57692"/>
    </ligand>
</feature>
<evidence type="ECO:0000256" key="16">
    <source>
        <dbReference type="PIRSR" id="PIRSR000350-4"/>
    </source>
</evidence>
<dbReference type="SUPFAM" id="SSF55424">
    <property type="entry name" value="FAD/NAD-linked reductases, dimerisation (C-terminal) domain"/>
    <property type="match status" value="1"/>
</dbReference>
<name>F8L5T4_SIMNZ</name>
<dbReference type="InterPro" id="IPR001100">
    <property type="entry name" value="Pyr_nuc-diS_OxRdtase"/>
</dbReference>
<dbReference type="PANTHER" id="PTHR22912">
    <property type="entry name" value="DISULFIDE OXIDOREDUCTASE"/>
    <property type="match status" value="1"/>
</dbReference>
<evidence type="ECO:0000256" key="8">
    <source>
        <dbReference type="ARBA" id="ARBA00023002"/>
    </source>
</evidence>
<dbReference type="PROSITE" id="PS00076">
    <property type="entry name" value="PYRIDINE_REDOX_1"/>
    <property type="match status" value="1"/>
</dbReference>
<dbReference type="SUPFAM" id="SSF51905">
    <property type="entry name" value="FAD/NAD(P)-binding domain"/>
    <property type="match status" value="1"/>
</dbReference>
<keyword evidence="21" id="KW-1185">Reference proteome</keyword>
<dbReference type="InterPro" id="IPR050151">
    <property type="entry name" value="Class-I_Pyr_Nuc-Dis_Oxidored"/>
</dbReference>
<evidence type="ECO:0000259" key="19">
    <source>
        <dbReference type="Pfam" id="PF07992"/>
    </source>
</evidence>
<keyword evidence="15" id="KW-0547">Nucleotide-binding</keyword>
<dbReference type="GO" id="GO:0004148">
    <property type="term" value="F:dihydrolipoyl dehydrogenase (NADH) activity"/>
    <property type="evidence" value="ECO:0007669"/>
    <property type="project" value="UniProtKB-EC"/>
</dbReference>
<dbReference type="eggNOG" id="COG1249">
    <property type="taxonomic scope" value="Bacteria"/>
</dbReference>
<keyword evidence="7 15" id="KW-0274">FAD</keyword>
<keyword evidence="5" id="KW-0963">Cytoplasm</keyword>
<keyword evidence="11 17" id="KW-0676">Redox-active center</keyword>
<dbReference type="Gene3D" id="3.30.390.30">
    <property type="match status" value="1"/>
</dbReference>
<feature type="binding site" evidence="15">
    <location>
        <position position="267"/>
    </location>
    <ligand>
        <name>NAD(+)</name>
        <dbReference type="ChEBI" id="CHEBI:57540"/>
    </ligand>
</feature>
<organism evidence="20 21">
    <name type="scientific">Simkania negevensis (strain ATCC VR-1471 / DSM 27360 / Z)</name>
    <dbReference type="NCBI Taxonomy" id="331113"/>
    <lineage>
        <taxon>Bacteria</taxon>
        <taxon>Pseudomonadati</taxon>
        <taxon>Chlamydiota</taxon>
        <taxon>Chlamydiia</taxon>
        <taxon>Parachlamydiales</taxon>
        <taxon>Simkaniaceae</taxon>
        <taxon>Simkania</taxon>
    </lineage>
</organism>
<dbReference type="InterPro" id="IPR023753">
    <property type="entry name" value="FAD/NAD-binding_dom"/>
</dbReference>
<comment type="function">
    <text evidence="13">The branched-chain alpha-keto dehydrogenase complex catalyzes the overall conversion of alpha-keto acids to acyl-CoA and CO(2). It contains multiple copies of 3 enzymatic components: branched-chain alpha-keto acid decarboxylase (E1), lipoamide acyltransferase (E2) and lipoamide dehydrogenase (E3).</text>
</comment>
<dbReference type="HOGENOM" id="CLU_016755_0_3_0"/>
<dbReference type="GO" id="GO:0050660">
    <property type="term" value="F:flavin adenine dinucleotide binding"/>
    <property type="evidence" value="ECO:0007669"/>
    <property type="project" value="InterPro"/>
</dbReference>
<evidence type="ECO:0000256" key="7">
    <source>
        <dbReference type="ARBA" id="ARBA00022827"/>
    </source>
</evidence>
<dbReference type="InterPro" id="IPR006258">
    <property type="entry name" value="Lipoamide_DH"/>
</dbReference>
<dbReference type="PRINTS" id="PR00411">
    <property type="entry name" value="PNDRDTASEI"/>
</dbReference>
<evidence type="ECO:0000256" key="9">
    <source>
        <dbReference type="ARBA" id="ARBA00023027"/>
    </source>
</evidence>
<dbReference type="NCBIfam" id="TIGR01350">
    <property type="entry name" value="lipoamide_DH"/>
    <property type="match status" value="1"/>
</dbReference>
<feature type="binding site" evidence="15">
    <location>
        <position position="203"/>
    </location>
    <ligand>
        <name>NAD(+)</name>
        <dbReference type="ChEBI" id="CHEBI:57540"/>
    </ligand>
</feature>
<feature type="disulfide bond" description="Redox-active" evidence="16">
    <location>
        <begin position="44"/>
        <end position="49"/>
    </location>
</feature>
<keyword evidence="10" id="KW-1015">Disulfide bond</keyword>
<evidence type="ECO:0000256" key="5">
    <source>
        <dbReference type="ARBA" id="ARBA00022490"/>
    </source>
</evidence>